<dbReference type="Gene3D" id="3.40.630.30">
    <property type="match status" value="1"/>
</dbReference>
<dbReference type="GO" id="GO:0008999">
    <property type="term" value="F:protein-N-terminal-alanine acetyltransferase activity"/>
    <property type="evidence" value="ECO:0007669"/>
    <property type="project" value="TreeGrafter"/>
</dbReference>
<dbReference type="PANTHER" id="PTHR43792">
    <property type="entry name" value="GNAT FAMILY, PUTATIVE (AFU_ORTHOLOGUE AFUA_3G00765)-RELATED-RELATED"/>
    <property type="match status" value="1"/>
</dbReference>
<evidence type="ECO:0000259" key="4">
    <source>
        <dbReference type="PROSITE" id="PS51186"/>
    </source>
</evidence>
<evidence type="ECO:0000313" key="6">
    <source>
        <dbReference type="Proteomes" id="UP000077852"/>
    </source>
</evidence>
<dbReference type="GO" id="GO:0005737">
    <property type="term" value="C:cytoplasm"/>
    <property type="evidence" value="ECO:0007669"/>
    <property type="project" value="TreeGrafter"/>
</dbReference>
<evidence type="ECO:0000256" key="2">
    <source>
        <dbReference type="ARBA" id="ARBA00023315"/>
    </source>
</evidence>
<reference evidence="5 6" key="1">
    <citation type="submission" date="2016-03" db="EMBL/GenBank/DDBJ databases">
        <title>Genome sequence of Variovorax paradoxus KB5.</title>
        <authorList>
            <person name="Jeong H."/>
            <person name="Hong C.E."/>
            <person name="Jo S.H."/>
            <person name="Park J.M."/>
        </authorList>
    </citation>
    <scope>NUCLEOTIDE SEQUENCE [LARGE SCALE GENOMIC DNA]</scope>
    <source>
        <strain evidence="5 6">KB5</strain>
    </source>
</reference>
<accession>A0AA91ICM5</accession>
<dbReference type="Proteomes" id="UP000077852">
    <property type="component" value="Unassembled WGS sequence"/>
</dbReference>
<gene>
    <name evidence="5" type="ORF">A3K87_11010</name>
</gene>
<protein>
    <recommendedName>
        <fullName evidence="4">N-acetyltransferase domain-containing protein</fullName>
    </recommendedName>
</protein>
<proteinExistence type="inferred from homology"/>
<organism evidence="5 6">
    <name type="scientific">Variovorax paradoxus</name>
    <dbReference type="NCBI Taxonomy" id="34073"/>
    <lineage>
        <taxon>Bacteria</taxon>
        <taxon>Pseudomonadati</taxon>
        <taxon>Pseudomonadota</taxon>
        <taxon>Betaproteobacteria</taxon>
        <taxon>Burkholderiales</taxon>
        <taxon>Comamonadaceae</taxon>
        <taxon>Variovorax</taxon>
    </lineage>
</organism>
<name>A0AA91ICM5_VARPD</name>
<dbReference type="AlphaFoldDB" id="A0AA91ICM5"/>
<feature type="domain" description="N-acetyltransferase" evidence="4">
    <location>
        <begin position="5"/>
        <end position="167"/>
    </location>
</feature>
<keyword evidence="1" id="KW-0808">Transferase</keyword>
<dbReference type="InterPro" id="IPR000182">
    <property type="entry name" value="GNAT_dom"/>
</dbReference>
<comment type="similarity">
    <text evidence="3">Belongs to the acetyltransferase family. RimJ subfamily.</text>
</comment>
<dbReference type="Pfam" id="PF13302">
    <property type="entry name" value="Acetyltransf_3"/>
    <property type="match status" value="1"/>
</dbReference>
<comment type="caution">
    <text evidence="5">The sequence shown here is derived from an EMBL/GenBank/DDBJ whole genome shotgun (WGS) entry which is preliminary data.</text>
</comment>
<dbReference type="SUPFAM" id="SSF55729">
    <property type="entry name" value="Acyl-CoA N-acyltransferases (Nat)"/>
    <property type="match status" value="1"/>
</dbReference>
<keyword evidence="2" id="KW-0012">Acyltransferase</keyword>
<sequence>MPQPVYLRPPESSDEAEFLASVKKSGDLHSPWTSPPSTPENFRAYLEKMSTPENAAFLVCRPADDCLVGVFNVTNIVRGAFQSGYLGYYAFAGHERQGLMRKGLEAVVRSAFQDLELHRLEANIQPTNVASIALVKACGFLQEGYSPRYLNINGRWCDHERWAILAA</sequence>
<evidence type="ECO:0000256" key="1">
    <source>
        <dbReference type="ARBA" id="ARBA00022679"/>
    </source>
</evidence>
<dbReference type="PROSITE" id="PS51186">
    <property type="entry name" value="GNAT"/>
    <property type="match status" value="1"/>
</dbReference>
<evidence type="ECO:0000256" key="3">
    <source>
        <dbReference type="ARBA" id="ARBA00038502"/>
    </source>
</evidence>
<dbReference type="PANTHER" id="PTHR43792:SF8">
    <property type="entry name" value="[RIBOSOMAL PROTEIN US5]-ALANINE N-ACETYLTRANSFERASE"/>
    <property type="match status" value="1"/>
</dbReference>
<dbReference type="InterPro" id="IPR051531">
    <property type="entry name" value="N-acetyltransferase"/>
</dbReference>
<evidence type="ECO:0000313" key="5">
    <source>
        <dbReference type="EMBL" id="OAK65595.1"/>
    </source>
</evidence>
<dbReference type="InterPro" id="IPR016181">
    <property type="entry name" value="Acyl_CoA_acyltransferase"/>
</dbReference>
<dbReference type="EMBL" id="LVHG01000032">
    <property type="protein sequence ID" value="OAK65595.1"/>
    <property type="molecule type" value="Genomic_DNA"/>
</dbReference>